<dbReference type="SMART" id="SM00648">
    <property type="entry name" value="SWAP"/>
    <property type="match status" value="2"/>
</dbReference>
<protein>
    <recommendedName>
        <fullName evidence="12">Splicing factor, suppressor of white-apricot homolog</fullName>
    </recommendedName>
    <alternativeName>
        <fullName evidence="14">Splicing factor, arginine/serine-rich 8</fullName>
    </alternativeName>
    <alternativeName>
        <fullName evidence="13">Suppressor of white apricot protein homolog</fullName>
    </alternativeName>
</protein>
<dbReference type="SMART" id="SM01141">
    <property type="entry name" value="DRY_EERY"/>
    <property type="match status" value="1"/>
</dbReference>
<keyword evidence="5" id="KW-0677">Repeat</keyword>
<comment type="subcellular location">
    <subcellularLocation>
        <location evidence="1">Nucleus</location>
    </subcellularLocation>
</comment>
<evidence type="ECO:0000256" key="4">
    <source>
        <dbReference type="ARBA" id="ARBA00022664"/>
    </source>
</evidence>
<feature type="compositionally biased region" description="Basic residues" evidence="15">
    <location>
        <begin position="827"/>
        <end position="842"/>
    </location>
</feature>
<feature type="compositionally biased region" description="Basic and acidic residues" evidence="15">
    <location>
        <begin position="843"/>
        <end position="853"/>
    </location>
</feature>
<keyword evidence="10" id="KW-0508">mRNA splicing</keyword>
<evidence type="ECO:0000256" key="6">
    <source>
        <dbReference type="ARBA" id="ARBA00022884"/>
    </source>
</evidence>
<dbReference type="FunFam" id="1.10.10.790:FF:000003">
    <property type="entry name" value="Splicing factor, suppressor of white-apricot homolog"/>
    <property type="match status" value="1"/>
</dbReference>
<evidence type="ECO:0000256" key="1">
    <source>
        <dbReference type="ARBA" id="ARBA00004123"/>
    </source>
</evidence>
<dbReference type="PROSITE" id="PS50128">
    <property type="entry name" value="SURP"/>
    <property type="match status" value="2"/>
</dbReference>
<keyword evidence="4" id="KW-0507">mRNA processing</keyword>
<feature type="region of interest" description="Disordered" evidence="15">
    <location>
        <begin position="29"/>
        <end position="52"/>
    </location>
</feature>
<feature type="compositionally biased region" description="Basic and acidic residues" evidence="15">
    <location>
        <begin position="293"/>
        <end position="304"/>
    </location>
</feature>
<dbReference type="Proteomes" id="UP001178461">
    <property type="component" value="Chromosome 16"/>
</dbReference>
<feature type="compositionally biased region" description="Basic and acidic residues" evidence="15">
    <location>
        <begin position="763"/>
        <end position="782"/>
    </location>
</feature>
<feature type="region of interest" description="Disordered" evidence="15">
    <location>
        <begin position="759"/>
        <end position="940"/>
    </location>
</feature>
<dbReference type="Gene3D" id="1.10.10.790">
    <property type="entry name" value="Surp module"/>
    <property type="match status" value="2"/>
</dbReference>
<dbReference type="InterPro" id="IPR040397">
    <property type="entry name" value="SWAP"/>
</dbReference>
<evidence type="ECO:0000256" key="5">
    <source>
        <dbReference type="ARBA" id="ARBA00022737"/>
    </source>
</evidence>
<evidence type="ECO:0000256" key="10">
    <source>
        <dbReference type="ARBA" id="ARBA00023187"/>
    </source>
</evidence>
<feature type="compositionally biased region" description="Polar residues" evidence="15">
    <location>
        <begin position="643"/>
        <end position="652"/>
    </location>
</feature>
<dbReference type="GO" id="GO:0005634">
    <property type="term" value="C:nucleus"/>
    <property type="evidence" value="ECO:0007669"/>
    <property type="project" value="UniProtKB-SubCell"/>
</dbReference>
<evidence type="ECO:0000256" key="2">
    <source>
        <dbReference type="ARBA" id="ARBA00022491"/>
    </source>
</evidence>
<feature type="compositionally biased region" description="Basic residues" evidence="15">
    <location>
        <begin position="805"/>
        <end position="819"/>
    </location>
</feature>
<dbReference type="InterPro" id="IPR000061">
    <property type="entry name" value="Surp"/>
</dbReference>
<evidence type="ECO:0000256" key="13">
    <source>
        <dbReference type="ARBA" id="ARBA00078360"/>
    </source>
</evidence>
<keyword evidence="9" id="KW-0804">Transcription</keyword>
<evidence type="ECO:0000256" key="3">
    <source>
        <dbReference type="ARBA" id="ARBA00022553"/>
    </source>
</evidence>
<keyword evidence="18" id="KW-1185">Reference proteome</keyword>
<reference evidence="17" key="1">
    <citation type="submission" date="2022-12" db="EMBL/GenBank/DDBJ databases">
        <authorList>
            <person name="Alioto T."/>
            <person name="Alioto T."/>
            <person name="Gomez Garrido J."/>
        </authorList>
    </citation>
    <scope>NUCLEOTIDE SEQUENCE</scope>
</reference>
<dbReference type="GO" id="GO:0003723">
    <property type="term" value="F:RNA binding"/>
    <property type="evidence" value="ECO:0007669"/>
    <property type="project" value="UniProtKB-KW"/>
</dbReference>
<organism evidence="17 18">
    <name type="scientific">Podarcis lilfordi</name>
    <name type="common">Lilford's wall lizard</name>
    <dbReference type="NCBI Taxonomy" id="74358"/>
    <lineage>
        <taxon>Eukaryota</taxon>
        <taxon>Metazoa</taxon>
        <taxon>Chordata</taxon>
        <taxon>Craniata</taxon>
        <taxon>Vertebrata</taxon>
        <taxon>Euteleostomi</taxon>
        <taxon>Lepidosauria</taxon>
        <taxon>Squamata</taxon>
        <taxon>Bifurcata</taxon>
        <taxon>Unidentata</taxon>
        <taxon>Episquamata</taxon>
        <taxon>Laterata</taxon>
        <taxon>Lacertibaenia</taxon>
        <taxon>Lacertidae</taxon>
        <taxon>Podarcis</taxon>
    </lineage>
</organism>
<evidence type="ECO:0000256" key="11">
    <source>
        <dbReference type="ARBA" id="ARBA00023242"/>
    </source>
</evidence>
<gene>
    <name evidence="17" type="ORF">PODLI_1B043478</name>
</gene>
<evidence type="ECO:0000256" key="12">
    <source>
        <dbReference type="ARBA" id="ARBA00068355"/>
    </source>
</evidence>
<dbReference type="InterPro" id="IPR019147">
    <property type="entry name" value="SWAP_N_domain"/>
</dbReference>
<keyword evidence="8" id="KW-0805">Transcription regulation</keyword>
<keyword evidence="11" id="KW-0539">Nucleus</keyword>
<dbReference type="PANTHER" id="PTHR13161:SF15">
    <property type="entry name" value="SPLICING FACTOR, SUPPRESSOR OF WHITE-APRICOT HOMOLOG"/>
    <property type="match status" value="1"/>
</dbReference>
<keyword evidence="3" id="KW-0597">Phosphoprotein</keyword>
<feature type="compositionally biased region" description="Basic residues" evidence="15">
    <location>
        <begin position="783"/>
        <end position="796"/>
    </location>
</feature>
<dbReference type="SUPFAM" id="SSF109905">
    <property type="entry name" value="Surp module (SWAP domain)"/>
    <property type="match status" value="2"/>
</dbReference>
<dbReference type="GO" id="GO:0000395">
    <property type="term" value="P:mRNA 5'-splice site recognition"/>
    <property type="evidence" value="ECO:0007669"/>
    <property type="project" value="TreeGrafter"/>
</dbReference>
<evidence type="ECO:0000256" key="7">
    <source>
        <dbReference type="ARBA" id="ARBA00022990"/>
    </source>
</evidence>
<evidence type="ECO:0000256" key="9">
    <source>
        <dbReference type="ARBA" id="ARBA00023163"/>
    </source>
</evidence>
<dbReference type="AlphaFoldDB" id="A0AA35PR15"/>
<dbReference type="Pfam" id="PF01805">
    <property type="entry name" value="Surp"/>
    <property type="match status" value="2"/>
</dbReference>
<feature type="domain" description="SURP motif" evidence="16">
    <location>
        <begin position="237"/>
        <end position="279"/>
    </location>
</feature>
<feature type="region of interest" description="Disordered" evidence="15">
    <location>
        <begin position="436"/>
        <end position="465"/>
    </location>
</feature>
<evidence type="ECO:0000256" key="15">
    <source>
        <dbReference type="SAM" id="MobiDB-lite"/>
    </source>
</evidence>
<feature type="compositionally biased region" description="Acidic residues" evidence="15">
    <location>
        <begin position="308"/>
        <end position="317"/>
    </location>
</feature>
<feature type="region of interest" description="Disordered" evidence="15">
    <location>
        <begin position="293"/>
        <end position="320"/>
    </location>
</feature>
<feature type="compositionally biased region" description="Pro residues" evidence="15">
    <location>
        <begin position="437"/>
        <end position="448"/>
    </location>
</feature>
<dbReference type="PANTHER" id="PTHR13161">
    <property type="entry name" value="SPLICING FACTOR SUPPRESSOR OF WHITE APRICOT"/>
    <property type="match status" value="1"/>
</dbReference>
<feature type="region of interest" description="Disordered" evidence="15">
    <location>
        <begin position="543"/>
        <end position="581"/>
    </location>
</feature>
<feature type="domain" description="SURP motif" evidence="16">
    <location>
        <begin position="485"/>
        <end position="525"/>
    </location>
</feature>
<feature type="compositionally biased region" description="Basic residues" evidence="15">
    <location>
        <begin position="867"/>
        <end position="894"/>
    </location>
</feature>
<sequence length="975" mass="107370">MYVGRGSVAEAGPAPRTILSVGGAASRPAAAAAAGPSSGGGSSSSSSSDGGGGGGRVELLVFGYACKLFRDDEKALQQEQGRHLIPWMGEPSIMIDRYDGRGHLHDLSEYDAEYSTWNRDYQLSEEEARIEALCDEERYLALRTDLLEEEARQEEEYKRLSEALAEDGTYNAVGFTYSSDYYDPSEPTEEEEQPSKAKAAAAKAEHVEENEEPFVAPLGLTVPSDVELPPTAKMHAIIERTANFVCKQGAQFEIMLKAKQARNSQFDFLRFDHYLNPYYKFIQKAMKEGRYAATSEKKKEEEKNAGGTDDEDDDYDGDNYLHPSLFASKKHSRLEELMKPLKVVDPDHPLAVLVRKAQADNNLAAPQPAEGAAVQSSQIEYSSDPAVAAMYYSYYMLPDGSYCLAPPPPGIDMATYYNALPAGVTVSSTTGVATMTAPPPPGTTPPPSSEATDDTSGVMPATTTSTSTIPSVVTIIPPPPDIQPVIDKLAEYVARNGIKFETSVRAKNDLRFEFLQPWHQYNAYYEFKKQFFLQKEASDSSKQVATLSEDVPADTANTEPGEAQFPTDNMSEDVESAAQGNDKQDALAIKISNDGKLIKASFAPISFAIRAKENDMLPLEKNRVKLDDDSDEEGEEGKEGQENASSTSNSHSAFAMSSGAAEEKRPQLTQEELEAKQAKQKLEDRLAAAAREKLAQASKESKEKQLQAERKRKAALFLQNLKNPLADAEVEKMEEHAFSIETVGNMQCPLLTGIRTLPTLEAKAPERPSSRSRDLPREEEREKKKKKHKKRSRSRSRSPPSKYHSSSKSRVRSHSKAKHSLPTAYRTVRHSRSRSRSPRRRAHTPERRREERSVPTAYRVSNSPGMSRRRTRSRSPHEKKKRRSHSHTKSKARSHSPSISPGKQSAHKNSTHSASVSPVESRGSSQERSGGVSLEKDGQISSAIVSSVQSKITQDLMAKVRAMLAASKNIPTSAS</sequence>
<dbReference type="InterPro" id="IPR035967">
    <property type="entry name" value="SWAP/Surp_sf"/>
</dbReference>
<feature type="compositionally biased region" description="Low complexity" evidence="15">
    <location>
        <begin position="919"/>
        <end position="940"/>
    </location>
</feature>
<proteinExistence type="predicted"/>
<keyword evidence="6" id="KW-0694">RNA-binding</keyword>
<evidence type="ECO:0000256" key="14">
    <source>
        <dbReference type="ARBA" id="ARBA00079562"/>
    </source>
</evidence>
<evidence type="ECO:0000256" key="8">
    <source>
        <dbReference type="ARBA" id="ARBA00023015"/>
    </source>
</evidence>
<name>A0AA35PR15_9SAUR</name>
<feature type="region of interest" description="Disordered" evidence="15">
    <location>
        <begin position="1"/>
        <end position="20"/>
    </location>
</feature>
<keyword evidence="2" id="KW-0678">Repressor</keyword>
<evidence type="ECO:0000313" key="18">
    <source>
        <dbReference type="Proteomes" id="UP001178461"/>
    </source>
</evidence>
<evidence type="ECO:0000259" key="16">
    <source>
        <dbReference type="PROSITE" id="PS50128"/>
    </source>
</evidence>
<dbReference type="EMBL" id="OX395143">
    <property type="protein sequence ID" value="CAI5797289.1"/>
    <property type="molecule type" value="Genomic_DNA"/>
</dbReference>
<feature type="region of interest" description="Disordered" evidence="15">
    <location>
        <begin position="620"/>
        <end position="679"/>
    </location>
</feature>
<keyword evidence="7" id="KW-0007">Acetylation</keyword>
<dbReference type="FunFam" id="1.10.10.790:FF:000005">
    <property type="entry name" value="Splicing factor, suppressor of white-apricot homolog"/>
    <property type="match status" value="1"/>
</dbReference>
<evidence type="ECO:0000313" key="17">
    <source>
        <dbReference type="EMBL" id="CAI5797289.1"/>
    </source>
</evidence>
<accession>A0AA35PR15</accession>
<dbReference type="Pfam" id="PF09750">
    <property type="entry name" value="DRY_EERY"/>
    <property type="match status" value="1"/>
</dbReference>